<reference evidence="2" key="1">
    <citation type="submission" date="2018-02" db="EMBL/GenBank/DDBJ databases">
        <title>Draft genome sequencing of Rhodococcus opacus KU647198.</title>
        <authorList>
            <person name="Zheng B.-X."/>
        </authorList>
    </citation>
    <scope>NUCLEOTIDE SEQUENCE [LARGE SCALE GENOMIC DNA]</scope>
    <source>
        <strain evidence="2">04-OD7</strain>
    </source>
</reference>
<comment type="caution">
    <text evidence="1">The sequence shown here is derived from an EMBL/GenBank/DDBJ whole genome shotgun (WGS) entry which is preliminary data.</text>
</comment>
<evidence type="ECO:0000313" key="2">
    <source>
        <dbReference type="Proteomes" id="UP000239290"/>
    </source>
</evidence>
<accession>A0A2S8J2Q3</accession>
<sequence>MTCVSGGRALEDWDYRSVRGFAGVAEPTIGRFQLVKTLTRSLESYRTILLITDEFHELRA</sequence>
<name>A0A2S8J2Q3_RHOOP</name>
<proteinExistence type="predicted"/>
<dbReference type="AlphaFoldDB" id="A0A2S8J2Q3"/>
<evidence type="ECO:0000313" key="1">
    <source>
        <dbReference type="EMBL" id="PQP20832.1"/>
    </source>
</evidence>
<protein>
    <submittedName>
        <fullName evidence="1">Uncharacterized protein</fullName>
    </submittedName>
</protein>
<organism evidence="1 2">
    <name type="scientific">Rhodococcus opacus</name>
    <name type="common">Nocardia opaca</name>
    <dbReference type="NCBI Taxonomy" id="37919"/>
    <lineage>
        <taxon>Bacteria</taxon>
        <taxon>Bacillati</taxon>
        <taxon>Actinomycetota</taxon>
        <taxon>Actinomycetes</taxon>
        <taxon>Mycobacteriales</taxon>
        <taxon>Nocardiaceae</taxon>
        <taxon>Rhodococcus</taxon>
    </lineage>
</organism>
<dbReference type="EMBL" id="PUIO01000038">
    <property type="protein sequence ID" value="PQP20832.1"/>
    <property type="molecule type" value="Genomic_DNA"/>
</dbReference>
<dbReference type="Proteomes" id="UP000239290">
    <property type="component" value="Unassembled WGS sequence"/>
</dbReference>
<gene>
    <name evidence="1" type="ORF">C5613_27025</name>
</gene>